<dbReference type="RefSeq" id="WP_098032287.1">
    <property type="nucleotide sequence ID" value="NZ_QSPP01000041.1"/>
</dbReference>
<name>A0A3E4JJT0_PHOVU</name>
<sequence>MADMKNSRLELCNRIRMEAEHTEDTGFPLDAFPQAVQSVILDMTKYENYMIEFIATSMLSAASTALGGTYRIRIKSDWQSNGALYIILVGRPGLGKTPPLEAAYRPIRKHDYALFKAYEAEVEAWKAAGENGKKPVLHRTIVSDFTPESLLQTHNSNPRSVAILVDEIMGMFNSANRYTNGQLIEQLLTAWSGGALDVIRVSNSTPVHIERPCINIIGTAQTKRIHELLKKGFEENGLLDRILFVLPKSREVSKWTNRDDDGEKTSLAAKRWEKILDKVLALDYDTETEGDGMEEHAAHVLSMNSEAKEYFFSWWNEKVERINRIEDDADVDSREMKHPSHVARLALIIQVLRYASDESHLQFVDPVSVKAAIRLNDYFEDSYIRIRSFVADNTCEEPPKVLLSLLPDTFDTKTAIAVGKELQNISERTVMNYLRELCHSRLLKKSKAGHYEKMVYESGKYSINENEPSTQNCNE</sequence>
<evidence type="ECO:0000313" key="2">
    <source>
        <dbReference type="Proteomes" id="UP000260640"/>
    </source>
</evidence>
<comment type="caution">
    <text evidence="1">The sequence shown here is derived from an EMBL/GenBank/DDBJ whole genome shotgun (WGS) entry which is preliminary data.</text>
</comment>
<dbReference type="InterPro" id="IPR025048">
    <property type="entry name" value="DUF3987"/>
</dbReference>
<accession>A0A3E4JJT0</accession>
<protein>
    <submittedName>
        <fullName evidence="1">DUF3987 domain-containing protein</fullName>
    </submittedName>
</protein>
<proteinExistence type="predicted"/>
<dbReference type="Pfam" id="PF13148">
    <property type="entry name" value="DUF3987"/>
    <property type="match status" value="2"/>
</dbReference>
<dbReference type="AlphaFoldDB" id="A0A3E4JJT0"/>
<gene>
    <name evidence="1" type="ORF">DXD46_12995</name>
</gene>
<reference evidence="1 2" key="1">
    <citation type="submission" date="2018-08" db="EMBL/GenBank/DDBJ databases">
        <title>A genome reference for cultivated species of the human gut microbiota.</title>
        <authorList>
            <person name="Zou Y."/>
            <person name="Xue W."/>
            <person name="Luo G."/>
        </authorList>
    </citation>
    <scope>NUCLEOTIDE SEQUENCE [LARGE SCALE GENOMIC DNA]</scope>
    <source>
        <strain evidence="1 2">TM05-16</strain>
    </source>
</reference>
<dbReference type="EMBL" id="QSPP01000041">
    <property type="protein sequence ID" value="RGJ85959.1"/>
    <property type="molecule type" value="Genomic_DNA"/>
</dbReference>
<evidence type="ECO:0000313" key="1">
    <source>
        <dbReference type="EMBL" id="RGJ85959.1"/>
    </source>
</evidence>
<organism evidence="1 2">
    <name type="scientific">Phocaeicola vulgatus</name>
    <name type="common">Bacteroides vulgatus</name>
    <dbReference type="NCBI Taxonomy" id="821"/>
    <lineage>
        <taxon>Bacteria</taxon>
        <taxon>Pseudomonadati</taxon>
        <taxon>Bacteroidota</taxon>
        <taxon>Bacteroidia</taxon>
        <taxon>Bacteroidales</taxon>
        <taxon>Bacteroidaceae</taxon>
        <taxon>Phocaeicola</taxon>
    </lineage>
</organism>
<dbReference type="Proteomes" id="UP000260640">
    <property type="component" value="Unassembled WGS sequence"/>
</dbReference>